<dbReference type="PANTHER" id="PTHR39206">
    <property type="entry name" value="SLL8004 PROTEIN"/>
    <property type="match status" value="1"/>
</dbReference>
<dbReference type="AlphaFoldDB" id="A0AAW6LYF6"/>
<comment type="caution">
    <text evidence="4">The sequence shown here is derived from an EMBL/GenBank/DDBJ whole genome shotgun (WGS) entry which is preliminary data.</text>
</comment>
<evidence type="ECO:0000313" key="4">
    <source>
        <dbReference type="EMBL" id="MDE8693891.1"/>
    </source>
</evidence>
<evidence type="ECO:0000259" key="3">
    <source>
        <dbReference type="Pfam" id="PF06414"/>
    </source>
</evidence>
<name>A0AAW6LYF6_9BACE</name>
<dbReference type="SUPFAM" id="SSF52540">
    <property type="entry name" value="P-loop containing nucleoside triphosphate hydrolases"/>
    <property type="match status" value="1"/>
</dbReference>
<organism evidence="4 5">
    <name type="scientific">Bacteroides cellulosilyticus</name>
    <dbReference type="NCBI Taxonomy" id="246787"/>
    <lineage>
        <taxon>Bacteria</taxon>
        <taxon>Pseudomonadati</taxon>
        <taxon>Bacteroidota</taxon>
        <taxon>Bacteroidia</taxon>
        <taxon>Bacteroidales</taxon>
        <taxon>Bacteroidaceae</taxon>
        <taxon>Bacteroides</taxon>
    </lineage>
</organism>
<keyword evidence="1" id="KW-0547">Nucleotide-binding</keyword>
<dbReference type="EMBL" id="JARFID010000005">
    <property type="protein sequence ID" value="MDE8693891.1"/>
    <property type="molecule type" value="Genomic_DNA"/>
</dbReference>
<protein>
    <submittedName>
        <fullName evidence="4">Zeta toxin family protein</fullName>
    </submittedName>
</protein>
<dbReference type="InterPro" id="IPR027417">
    <property type="entry name" value="P-loop_NTPase"/>
</dbReference>
<keyword evidence="2" id="KW-0067">ATP-binding</keyword>
<dbReference type="Pfam" id="PF06414">
    <property type="entry name" value="Zeta_toxin"/>
    <property type="match status" value="1"/>
</dbReference>
<evidence type="ECO:0000256" key="1">
    <source>
        <dbReference type="ARBA" id="ARBA00022741"/>
    </source>
</evidence>
<evidence type="ECO:0000256" key="2">
    <source>
        <dbReference type="ARBA" id="ARBA00022840"/>
    </source>
</evidence>
<feature type="domain" description="Zeta toxin" evidence="3">
    <location>
        <begin position="3"/>
        <end position="146"/>
    </location>
</feature>
<dbReference type="InterPro" id="IPR010488">
    <property type="entry name" value="Zeta_toxin_domain"/>
</dbReference>
<evidence type="ECO:0000313" key="5">
    <source>
        <dbReference type="Proteomes" id="UP001221924"/>
    </source>
</evidence>
<gene>
    <name evidence="4" type="ORF">PZH42_07220</name>
</gene>
<sequence>MTEKKPTLCIVAGPNGSGKTSTTIQLLHYEWGDNSLYINPDNIAQEKFGDWNSADAVLKAAEYATKLRYKCLHEKSDFVFETVFSSEEKLEFVKKAKEAGFFIRLFFVCTSDPAINVNRITQRYLDGGHEVPISKVISRYYKSLSNAGLAISMVDRAYVYDNSIENQMPQLLFRTISGKMFKQYSNTIPEWARMLVQE</sequence>
<dbReference type="GO" id="GO:0005524">
    <property type="term" value="F:ATP binding"/>
    <property type="evidence" value="ECO:0007669"/>
    <property type="project" value="UniProtKB-KW"/>
</dbReference>
<proteinExistence type="predicted"/>
<dbReference type="Proteomes" id="UP001221924">
    <property type="component" value="Unassembled WGS sequence"/>
</dbReference>
<accession>A0AAW6LYF6</accession>
<dbReference type="GO" id="GO:0016301">
    <property type="term" value="F:kinase activity"/>
    <property type="evidence" value="ECO:0007669"/>
    <property type="project" value="InterPro"/>
</dbReference>
<reference evidence="4" key="1">
    <citation type="submission" date="2023-03" db="EMBL/GenBank/DDBJ databases">
        <title>DFI Biobank Strains.</title>
        <authorList>
            <person name="Mostad J."/>
            <person name="Paddock L."/>
            <person name="Medina S."/>
            <person name="Waligurski E."/>
            <person name="Barat B."/>
            <person name="Smith R."/>
            <person name="Burgo V."/>
            <person name="Metcalfe C."/>
            <person name="Woodson C."/>
            <person name="Sundararajan A."/>
            <person name="Ramaswamy R."/>
            <person name="Lin H."/>
            <person name="Pamer E.G."/>
        </authorList>
    </citation>
    <scope>NUCLEOTIDE SEQUENCE</scope>
    <source>
        <strain evidence="4">DFI.9.5</strain>
    </source>
</reference>
<dbReference type="RefSeq" id="WP_129615250.1">
    <property type="nucleotide sequence ID" value="NZ_CAXKYC010000002.1"/>
</dbReference>
<dbReference type="Gene3D" id="3.40.50.300">
    <property type="entry name" value="P-loop containing nucleotide triphosphate hydrolases"/>
    <property type="match status" value="1"/>
</dbReference>
<dbReference type="PANTHER" id="PTHR39206:SF1">
    <property type="entry name" value="SLL8004 PROTEIN"/>
    <property type="match status" value="1"/>
</dbReference>